<organism evidence="2">
    <name type="scientific">Anopheles darlingi</name>
    <name type="common">Mosquito</name>
    <dbReference type="NCBI Taxonomy" id="43151"/>
    <lineage>
        <taxon>Eukaryota</taxon>
        <taxon>Metazoa</taxon>
        <taxon>Ecdysozoa</taxon>
        <taxon>Arthropoda</taxon>
        <taxon>Hexapoda</taxon>
        <taxon>Insecta</taxon>
        <taxon>Pterygota</taxon>
        <taxon>Neoptera</taxon>
        <taxon>Endopterygota</taxon>
        <taxon>Diptera</taxon>
        <taxon>Nematocera</taxon>
        <taxon>Culicoidea</taxon>
        <taxon>Culicidae</taxon>
        <taxon>Anophelinae</taxon>
        <taxon>Anopheles</taxon>
    </lineage>
</organism>
<feature type="chain" id="PRO_5014792210" evidence="1">
    <location>
        <begin position="26"/>
        <end position="129"/>
    </location>
</feature>
<sequence length="129" mass="14756">MARLRLCRSTSLMFWPLMRICPVVGSKNRYNSRTIEDFPEPDPPTMATFAPAGMVKERSLKMSLLCAYRKPTLRNSIEDVSRRTSNSGALARFWMALSTPIRVNMVRISSKAWRTSRYTLPRNPSGIDN</sequence>
<feature type="signal peptide" evidence="1">
    <location>
        <begin position="1"/>
        <end position="25"/>
    </location>
</feature>
<evidence type="ECO:0000313" key="2">
    <source>
        <dbReference type="EMBL" id="MBW76049.1"/>
    </source>
</evidence>
<keyword evidence="1" id="KW-0732">Signal</keyword>
<dbReference type="EMBL" id="GGFL01011871">
    <property type="protein sequence ID" value="MBW76049.1"/>
    <property type="molecule type" value="Transcribed_RNA"/>
</dbReference>
<dbReference type="AlphaFoldDB" id="A0A2M4DEX7"/>
<protein>
    <submittedName>
        <fullName evidence="2">Putative secreted protein</fullName>
    </submittedName>
</protein>
<accession>A0A2M4DEX7</accession>
<evidence type="ECO:0000256" key="1">
    <source>
        <dbReference type="SAM" id="SignalP"/>
    </source>
</evidence>
<reference evidence="2" key="1">
    <citation type="submission" date="2018-01" db="EMBL/GenBank/DDBJ databases">
        <title>An insight into the sialome of Amazonian anophelines.</title>
        <authorList>
            <person name="Ribeiro J.M."/>
            <person name="Scarpassa V."/>
            <person name="Calvo E."/>
        </authorList>
    </citation>
    <scope>NUCLEOTIDE SEQUENCE</scope>
</reference>
<proteinExistence type="predicted"/>
<name>A0A2M4DEX7_ANODA</name>